<dbReference type="EC" id="1.2.4.2" evidence="3"/>
<comment type="cofactor">
    <cofactor evidence="1">
        <name>thiamine diphosphate</name>
        <dbReference type="ChEBI" id="CHEBI:58937"/>
    </cofactor>
</comment>
<evidence type="ECO:0000256" key="1">
    <source>
        <dbReference type="ARBA" id="ARBA00001964"/>
    </source>
</evidence>
<dbReference type="InterPro" id="IPR011603">
    <property type="entry name" value="2oxoglutarate_DH_E1"/>
</dbReference>
<organism evidence="10 11">
    <name type="scientific">Cyclotella cryptica</name>
    <dbReference type="NCBI Taxonomy" id="29204"/>
    <lineage>
        <taxon>Eukaryota</taxon>
        <taxon>Sar</taxon>
        <taxon>Stramenopiles</taxon>
        <taxon>Ochrophyta</taxon>
        <taxon>Bacillariophyta</taxon>
        <taxon>Coscinodiscophyceae</taxon>
        <taxon>Thalassiosirophycidae</taxon>
        <taxon>Stephanodiscales</taxon>
        <taxon>Stephanodiscaceae</taxon>
        <taxon>Cyclotella</taxon>
    </lineage>
</organism>
<reference evidence="10 11" key="1">
    <citation type="journal article" date="2020" name="G3 (Bethesda)">
        <title>Improved Reference Genome for Cyclotella cryptica CCMP332, a Model for Cell Wall Morphogenesis, Salinity Adaptation, and Lipid Production in Diatoms (Bacillariophyta).</title>
        <authorList>
            <person name="Roberts W.R."/>
            <person name="Downey K.M."/>
            <person name="Ruck E.C."/>
            <person name="Traller J.C."/>
            <person name="Alverson A.J."/>
        </authorList>
    </citation>
    <scope>NUCLEOTIDE SEQUENCE [LARGE SCALE GENOMIC DNA]</scope>
    <source>
        <strain evidence="10 11">CCMP332</strain>
    </source>
</reference>
<dbReference type="Gene3D" id="3.40.50.12470">
    <property type="match status" value="1"/>
</dbReference>
<keyword evidence="5" id="KW-0786">Thiamine pyrophosphate</keyword>
<evidence type="ECO:0000256" key="8">
    <source>
        <dbReference type="ARBA" id="ARBA00042984"/>
    </source>
</evidence>
<dbReference type="NCBIfam" id="NF006914">
    <property type="entry name" value="PRK09404.1"/>
    <property type="match status" value="1"/>
</dbReference>
<dbReference type="Gene3D" id="3.40.50.11610">
    <property type="entry name" value="Multifunctional 2-oxoglutarate metabolism enzyme, C-terminal domain"/>
    <property type="match status" value="1"/>
</dbReference>
<dbReference type="InterPro" id="IPR005475">
    <property type="entry name" value="Transketolase-like_Pyr-bd"/>
</dbReference>
<dbReference type="PANTHER" id="PTHR23152">
    <property type="entry name" value="2-OXOGLUTARATE DEHYDROGENASE"/>
    <property type="match status" value="1"/>
</dbReference>
<dbReference type="Pfam" id="PF16870">
    <property type="entry name" value="OxoGdeHyase_C"/>
    <property type="match status" value="1"/>
</dbReference>
<name>A0ABD3NPP7_9STRA</name>
<evidence type="ECO:0000259" key="9">
    <source>
        <dbReference type="SMART" id="SM00861"/>
    </source>
</evidence>
<comment type="caution">
    <text evidence="10">The sequence shown here is derived from an EMBL/GenBank/DDBJ whole genome shotgun (WGS) entry which is preliminary data.</text>
</comment>
<dbReference type="SUPFAM" id="SSF52518">
    <property type="entry name" value="Thiamin diphosphate-binding fold (THDP-binding)"/>
    <property type="match status" value="2"/>
</dbReference>
<dbReference type="InterPro" id="IPR031717">
    <property type="entry name" value="ODO-1/KGD_C"/>
</dbReference>
<keyword evidence="11" id="KW-1185">Reference proteome</keyword>
<protein>
    <recommendedName>
        <fullName evidence="7">2-oxoglutarate dehydrogenase, mitochondrial</fullName>
        <ecNumber evidence="3">1.2.4.2</ecNumber>
    </recommendedName>
    <alternativeName>
        <fullName evidence="8">2-oxoglutarate dehydrogenase complex component E1</fullName>
    </alternativeName>
</protein>
<dbReference type="CDD" id="cd02016">
    <property type="entry name" value="TPP_E1_OGDC_like"/>
    <property type="match status" value="1"/>
</dbReference>
<dbReference type="Gene3D" id="3.40.50.970">
    <property type="match status" value="1"/>
</dbReference>
<gene>
    <name evidence="10" type="ORF">HJC23_001522</name>
</gene>
<dbReference type="GO" id="GO:0004591">
    <property type="term" value="F:oxoglutarate dehydrogenase (succinyl-transferring) activity"/>
    <property type="evidence" value="ECO:0007669"/>
    <property type="project" value="UniProtKB-EC"/>
</dbReference>
<dbReference type="NCBIfam" id="NF008907">
    <property type="entry name" value="PRK12270.1"/>
    <property type="match status" value="1"/>
</dbReference>
<dbReference type="InterPro" id="IPR032106">
    <property type="entry name" value="2-oxogl_dehyd_N"/>
</dbReference>
<dbReference type="Proteomes" id="UP001516023">
    <property type="component" value="Unassembled WGS sequence"/>
</dbReference>
<evidence type="ECO:0000256" key="4">
    <source>
        <dbReference type="ARBA" id="ARBA00023002"/>
    </source>
</evidence>
<comment type="similarity">
    <text evidence="2">Belongs to the alpha-ketoglutarate dehydrogenase family.</text>
</comment>
<dbReference type="NCBIfam" id="TIGR00239">
    <property type="entry name" value="2oxo_dh_E1"/>
    <property type="match status" value="1"/>
</dbReference>
<dbReference type="EMBL" id="JABMIG020000529">
    <property type="protein sequence ID" value="KAL3775830.1"/>
    <property type="molecule type" value="Genomic_DNA"/>
</dbReference>
<comment type="function">
    <text evidence="6">The 2-oxoglutarate dehydrogenase complex catalyzes the overall conversion of 2-oxoglutarate to succinyl-CoA and CO(2). It contains multiple copies of three enzymatic components: 2-oxoglutarate dehydrogenase (E1), dihydrolipoamide succinyltransferase (E2) and lipoamide dehydrogenase (E3).</text>
</comment>
<evidence type="ECO:0000256" key="5">
    <source>
        <dbReference type="ARBA" id="ARBA00023052"/>
    </source>
</evidence>
<dbReference type="Pfam" id="PF00676">
    <property type="entry name" value="E1_dh"/>
    <property type="match status" value="1"/>
</dbReference>
<feature type="non-terminal residue" evidence="10">
    <location>
        <position position="1"/>
    </location>
</feature>
<dbReference type="FunFam" id="3.40.50.12470:FF:000003">
    <property type="entry name" value="2-oxoglutarate dehydrogenase E1 component"/>
    <property type="match status" value="1"/>
</dbReference>
<accession>A0ABD3NPP7</accession>
<dbReference type="SMART" id="SM00861">
    <property type="entry name" value="Transket_pyr"/>
    <property type="match status" value="1"/>
</dbReference>
<evidence type="ECO:0000313" key="11">
    <source>
        <dbReference type="Proteomes" id="UP001516023"/>
    </source>
</evidence>
<dbReference type="Pfam" id="PF16078">
    <property type="entry name" value="2-oxogl_dehyd_N"/>
    <property type="match status" value="1"/>
</dbReference>
<dbReference type="InterPro" id="IPR042179">
    <property type="entry name" value="KGD_C_sf"/>
</dbReference>
<evidence type="ECO:0000256" key="6">
    <source>
        <dbReference type="ARBA" id="ARBA00037426"/>
    </source>
</evidence>
<feature type="domain" description="Transketolase-like pyrimidine-binding" evidence="9">
    <location>
        <begin position="729"/>
        <end position="955"/>
    </location>
</feature>
<evidence type="ECO:0000256" key="3">
    <source>
        <dbReference type="ARBA" id="ARBA00012280"/>
    </source>
</evidence>
<evidence type="ECO:0000256" key="7">
    <source>
        <dbReference type="ARBA" id="ARBA00040267"/>
    </source>
</evidence>
<dbReference type="Pfam" id="PF02779">
    <property type="entry name" value="Transket_pyr"/>
    <property type="match status" value="1"/>
</dbReference>
<dbReference type="Gene3D" id="1.10.287.1150">
    <property type="entry name" value="TPP helical domain"/>
    <property type="match status" value="1"/>
</dbReference>
<dbReference type="AlphaFoldDB" id="A0ABD3NPP7"/>
<sequence>LCPVPCNNFKGSSLPTNCPSSLPPTSSSLTTISQCVCPPISLSRERGEKDPLHPLFREESRANLIAMPSQTVLRPLLRGPLQRWLARPTALVRDSLARRPLSTRSDSFLSASSSLYIESMLEQFESDPESVPESWRTFFEASSSASAELPAFNQPTVLVGTKSSPTTHATASTLPSDSLGVAHLIRAYQVNGHRSANLDPLGLHANESFPFRPGNARSREDLDVEEGLAKTLTVGFHGFDPENDMDRELNFKGVHTGGNKGFLEDLTSMPGKVTLRKVVQRLRQTYCGTIGVEYMHIGSVEQCNWIRERVEHPSFLESDREKKIHIFERLCFADTFENFLANKFNTTKRFGLDGGEAIVPALKDAIDRASELGAHSFIIGMPHRGRLNVLANVMRKPMTTIFSEFQGTHYDESKFTKMKEDWGSSGDVKYHLGSSMDRTYPDGRKIHLSLVANPSHLECVNPVVLGKARAKQFYCGDTEEDMRNVVPILLHGDAAFAGQGVVYESMQMMGVDDFKVGGTIHVIVNNQIGFTTNPINSRSTPYASDLGKAFNCPIFHCNGDDPVAVSRCLETAIEWRHEWGTDVIIDMICYRRNGHNELDQPMFTQPKLYKAITRHPSTLEIFEKQLIEEGTMTKEEAQEIRDFTLQSYETDYEASKTYEPKPEDWLSSKWSGFKSPRQHSRIRPTGVDIDTLRYIGKKAGEVPEGFKIHRQMGKIFKARQTMAEEGTEIDWGLAEAMAFGSLLLEGNHVRLTGQDVQRGTFSHRHAVVKDQDTEEEYTPLNSLARMLSMSAPLEELRLPDTQAKLIVRNSILSEFAVLGFEHGYSLENPNALVLWEAQFGDFVNGAQVMLDQFIAAGEDKWLRQSGLVLLLPHGYDGQGAEHSSCRVERYLQMIEEDPHHVPSMGKDERTQIQKTNWQVVNCTTPANYFHCLRRQIHRDFRKPLIVVSPKNLLRNKRCVSTLDDMGPGTIFHRAFDEADEKISNNPGKVKTLVFCTGQIYYELLSEREKQERDDVAIVRLEQIAPFAFDKVALYCAKYDNAEVVWAQQEPKNMGAYSYISPRLMTATRELNNNEKRARYVGRMVSSAPATGMSKIHKKEYNDILEGVFGKIA</sequence>
<dbReference type="InterPro" id="IPR029061">
    <property type="entry name" value="THDP-binding"/>
</dbReference>
<dbReference type="PIRSF" id="PIRSF000157">
    <property type="entry name" value="Oxoglu_dh_E1"/>
    <property type="match status" value="1"/>
</dbReference>
<proteinExistence type="inferred from homology"/>
<dbReference type="InterPro" id="IPR001017">
    <property type="entry name" value="DH_E1"/>
</dbReference>
<dbReference type="PANTHER" id="PTHR23152:SF4">
    <property type="entry name" value="2-OXOADIPATE DEHYDROGENASE COMPLEX COMPONENT E1"/>
    <property type="match status" value="1"/>
</dbReference>
<keyword evidence="4" id="KW-0560">Oxidoreductase</keyword>
<evidence type="ECO:0000256" key="2">
    <source>
        <dbReference type="ARBA" id="ARBA00006936"/>
    </source>
</evidence>
<evidence type="ECO:0000313" key="10">
    <source>
        <dbReference type="EMBL" id="KAL3775830.1"/>
    </source>
</evidence>